<sequence>MQGGAVSTEGRGVLGVVGTGAGGVEALRTGLVEPALARGWQVAVTLTPTAGEWLRAIGEVERLEKVTGLPVRDAPRLPGEARPHPQVDCYVVAPASANTIAKLATGVTDNQALTQVCEAIGTIGLPVVVFPRVNAAHARHPAWRGHLAALREADVRLVYGPDVWPLYEPREAPSGRDLPWTAVLDAVNETAT</sequence>
<dbReference type="GO" id="GO:0010181">
    <property type="term" value="F:FMN binding"/>
    <property type="evidence" value="ECO:0007669"/>
    <property type="project" value="TreeGrafter"/>
</dbReference>
<comment type="caution">
    <text evidence="2">The sequence shown here is derived from an EMBL/GenBank/DDBJ whole genome shotgun (WGS) entry which is preliminary data.</text>
</comment>
<proteinExistence type="predicted"/>
<reference evidence="2" key="1">
    <citation type="submission" date="2016-12" db="EMBL/GenBank/DDBJ databases">
        <title>Genome sequence of Streptomyces antioxidans MUSC 164.</title>
        <authorList>
            <person name="Lee L.-H."/>
            <person name="Ser H.-L."/>
        </authorList>
    </citation>
    <scope>NUCLEOTIDE SEQUENCE [LARGE SCALE GENOMIC DNA]</scope>
    <source>
        <strain evidence="2">MUSC 164</strain>
    </source>
</reference>
<accession>A0A1V4D2E7</accession>
<dbReference type="Gene3D" id="3.40.50.1950">
    <property type="entry name" value="Flavin prenyltransferase-like"/>
    <property type="match status" value="1"/>
</dbReference>
<dbReference type="PANTHER" id="PTHR14359:SF6">
    <property type="entry name" value="PHOSPHOPANTOTHENOYLCYSTEINE DECARBOXYLASE"/>
    <property type="match status" value="1"/>
</dbReference>
<organism evidence="2 3">
    <name type="scientific">Streptomyces antioxidans</name>
    <dbReference type="NCBI Taxonomy" id="1507734"/>
    <lineage>
        <taxon>Bacteria</taxon>
        <taxon>Bacillati</taxon>
        <taxon>Actinomycetota</taxon>
        <taxon>Actinomycetes</taxon>
        <taxon>Kitasatosporales</taxon>
        <taxon>Streptomycetaceae</taxon>
        <taxon>Streptomyces</taxon>
    </lineage>
</organism>
<dbReference type="InterPro" id="IPR036551">
    <property type="entry name" value="Flavin_trans-like"/>
</dbReference>
<name>A0A1V4D2E7_9ACTN</name>
<dbReference type="InterPro" id="IPR003382">
    <property type="entry name" value="Flavoprotein"/>
</dbReference>
<dbReference type="GO" id="GO:0015937">
    <property type="term" value="P:coenzyme A biosynthetic process"/>
    <property type="evidence" value="ECO:0007669"/>
    <property type="project" value="TreeGrafter"/>
</dbReference>
<dbReference type="OrthoDB" id="161343at2"/>
<gene>
    <name evidence="2" type="ORF">VT50_0220825</name>
</gene>
<dbReference type="Proteomes" id="UP000033615">
    <property type="component" value="Unassembled WGS sequence"/>
</dbReference>
<keyword evidence="3" id="KW-1185">Reference proteome</keyword>
<dbReference type="Pfam" id="PF02441">
    <property type="entry name" value="Flavoprotein"/>
    <property type="match status" value="1"/>
</dbReference>
<dbReference type="GO" id="GO:0004633">
    <property type="term" value="F:phosphopantothenoylcysteine decarboxylase activity"/>
    <property type="evidence" value="ECO:0007669"/>
    <property type="project" value="TreeGrafter"/>
</dbReference>
<evidence type="ECO:0000313" key="2">
    <source>
        <dbReference type="EMBL" id="OPF77865.1"/>
    </source>
</evidence>
<evidence type="ECO:0000259" key="1">
    <source>
        <dbReference type="Pfam" id="PF02441"/>
    </source>
</evidence>
<dbReference type="AlphaFoldDB" id="A0A1V4D2E7"/>
<feature type="domain" description="Flavoprotein" evidence="1">
    <location>
        <begin position="15"/>
        <end position="139"/>
    </location>
</feature>
<dbReference type="PANTHER" id="PTHR14359">
    <property type="entry name" value="HOMO-OLIGOMERIC FLAVIN CONTAINING CYS DECARBOXYLASE FAMILY"/>
    <property type="match status" value="1"/>
</dbReference>
<evidence type="ECO:0000313" key="3">
    <source>
        <dbReference type="Proteomes" id="UP000033615"/>
    </source>
</evidence>
<dbReference type="SUPFAM" id="SSF52507">
    <property type="entry name" value="Homo-oligomeric flavin-containing Cys decarboxylases, HFCD"/>
    <property type="match status" value="1"/>
</dbReference>
<dbReference type="EMBL" id="LAKD02000050">
    <property type="protein sequence ID" value="OPF77865.1"/>
    <property type="molecule type" value="Genomic_DNA"/>
</dbReference>
<protein>
    <submittedName>
        <fullName evidence="2">Flavoprotein</fullName>
    </submittedName>
</protein>
<dbReference type="GO" id="GO:0071513">
    <property type="term" value="C:phosphopantothenoylcysteine decarboxylase complex"/>
    <property type="evidence" value="ECO:0007669"/>
    <property type="project" value="TreeGrafter"/>
</dbReference>